<dbReference type="OrthoDB" id="3789257at2759"/>
<keyword evidence="3" id="KW-1185">Reference proteome</keyword>
<dbReference type="EMBL" id="ML975171">
    <property type="protein sequence ID" value="KAF1809593.1"/>
    <property type="molecule type" value="Genomic_DNA"/>
</dbReference>
<dbReference type="AlphaFoldDB" id="A0A6G1FV08"/>
<name>A0A6G1FV08_9PEZI</name>
<organism evidence="2">
    <name type="scientific">Eremomyces bilateralis CBS 781.70</name>
    <dbReference type="NCBI Taxonomy" id="1392243"/>
    <lineage>
        <taxon>Eukaryota</taxon>
        <taxon>Fungi</taxon>
        <taxon>Dikarya</taxon>
        <taxon>Ascomycota</taxon>
        <taxon>Pezizomycotina</taxon>
        <taxon>Dothideomycetes</taxon>
        <taxon>Dothideomycetes incertae sedis</taxon>
        <taxon>Eremomycetales</taxon>
        <taxon>Eremomycetaceae</taxon>
        <taxon>Eremomyces</taxon>
    </lineage>
</organism>
<evidence type="ECO:0000313" key="4">
    <source>
        <dbReference type="RefSeq" id="XP_033531224.1"/>
    </source>
</evidence>
<accession>A0A6G1FV08</accession>
<evidence type="ECO:0000256" key="1">
    <source>
        <dbReference type="SAM" id="Phobius"/>
    </source>
</evidence>
<keyword evidence="1" id="KW-0472">Membrane</keyword>
<evidence type="ECO:0000313" key="3">
    <source>
        <dbReference type="Proteomes" id="UP000504638"/>
    </source>
</evidence>
<reference evidence="4" key="3">
    <citation type="submission" date="2025-04" db="UniProtKB">
        <authorList>
            <consortium name="RefSeq"/>
        </authorList>
    </citation>
    <scope>IDENTIFICATION</scope>
    <source>
        <strain evidence="4">CBS 781.70</strain>
    </source>
</reference>
<reference evidence="4" key="2">
    <citation type="submission" date="2020-04" db="EMBL/GenBank/DDBJ databases">
        <authorList>
            <consortium name="NCBI Genome Project"/>
        </authorList>
    </citation>
    <scope>NUCLEOTIDE SEQUENCE</scope>
    <source>
        <strain evidence="4">CBS 781.70</strain>
    </source>
</reference>
<dbReference type="Proteomes" id="UP000504638">
    <property type="component" value="Unplaced"/>
</dbReference>
<sequence length="317" mass="35508">MTTNAKASSWLIQRLDDERTIFDNDVYPLSIIQNKRFNDCVKLLREGETSLASRSGQRSSRRRRVRLFLADVFSSLGSAAFLLCTLAAPITTLATVRQLGLLQHIGKWWKTVPHPRGLVEKANKLCSTASIPRLVSQIVPNRNPKDTTESHVDYNQEAPHIPDEGQFRPTTEHTHATTELQQLPREELLCFKSADLSTFLRECQKTYPSHRTVCPSEPSSPAEIILEPTLGLSAKLELSPTAFDLKKLLSLVQKHQECSPNFWLECPWDGVPLPSINLVLDPTLGLTAKLELSLRLSEALMKHLFASKGPTNSEVSH</sequence>
<proteinExistence type="predicted"/>
<protein>
    <submittedName>
        <fullName evidence="2 4">Uncharacterized protein</fullName>
    </submittedName>
</protein>
<dbReference type="GeneID" id="54420660"/>
<dbReference type="RefSeq" id="XP_033531224.1">
    <property type="nucleotide sequence ID" value="XM_033680090.1"/>
</dbReference>
<keyword evidence="1" id="KW-1133">Transmembrane helix</keyword>
<keyword evidence="1" id="KW-0812">Transmembrane</keyword>
<reference evidence="2 4" key="1">
    <citation type="submission" date="2020-01" db="EMBL/GenBank/DDBJ databases">
        <authorList>
            <consortium name="DOE Joint Genome Institute"/>
            <person name="Haridas S."/>
            <person name="Albert R."/>
            <person name="Binder M."/>
            <person name="Bloem J."/>
            <person name="Labutti K."/>
            <person name="Salamov A."/>
            <person name="Andreopoulos B."/>
            <person name="Baker S.E."/>
            <person name="Barry K."/>
            <person name="Bills G."/>
            <person name="Bluhm B.H."/>
            <person name="Cannon C."/>
            <person name="Castanera R."/>
            <person name="Culley D.E."/>
            <person name="Daum C."/>
            <person name="Ezra D."/>
            <person name="Gonzalez J.B."/>
            <person name="Henrissat B."/>
            <person name="Kuo A."/>
            <person name="Liang C."/>
            <person name="Lipzen A."/>
            <person name="Lutzoni F."/>
            <person name="Magnuson J."/>
            <person name="Mondo S."/>
            <person name="Nolan M."/>
            <person name="Ohm R."/>
            <person name="Pangilinan J."/>
            <person name="Park H.-J."/>
            <person name="Ramirez L."/>
            <person name="Alfaro M."/>
            <person name="Sun H."/>
            <person name="Tritt A."/>
            <person name="Yoshinaga Y."/>
            <person name="Zwiers L.-H."/>
            <person name="Turgeon B.G."/>
            <person name="Goodwin S.B."/>
            <person name="Spatafora J.W."/>
            <person name="Crous P.W."/>
            <person name="Grigoriev I.V."/>
        </authorList>
    </citation>
    <scope>NUCLEOTIDE SEQUENCE</scope>
    <source>
        <strain evidence="2 4">CBS 781.70</strain>
    </source>
</reference>
<gene>
    <name evidence="2 4" type="ORF">P152DRAFT_461276</name>
</gene>
<evidence type="ECO:0000313" key="2">
    <source>
        <dbReference type="EMBL" id="KAF1809593.1"/>
    </source>
</evidence>
<feature type="transmembrane region" description="Helical" evidence="1">
    <location>
        <begin position="67"/>
        <end position="88"/>
    </location>
</feature>